<proteinExistence type="predicted"/>
<name>A0A484LJZ5_9ASTE</name>
<keyword evidence="2" id="KW-1185">Reference proteome</keyword>
<protein>
    <submittedName>
        <fullName evidence="1">Uncharacterized protein</fullName>
    </submittedName>
</protein>
<evidence type="ECO:0000313" key="2">
    <source>
        <dbReference type="Proteomes" id="UP000595140"/>
    </source>
</evidence>
<evidence type="ECO:0000313" key="1">
    <source>
        <dbReference type="EMBL" id="VFQ76731.1"/>
    </source>
</evidence>
<reference evidence="1 2" key="1">
    <citation type="submission" date="2018-04" db="EMBL/GenBank/DDBJ databases">
        <authorList>
            <person name="Vogel A."/>
        </authorList>
    </citation>
    <scope>NUCLEOTIDE SEQUENCE [LARGE SCALE GENOMIC DNA]</scope>
</reference>
<dbReference type="Proteomes" id="UP000595140">
    <property type="component" value="Unassembled WGS sequence"/>
</dbReference>
<gene>
    <name evidence="1" type="ORF">CCAM_LOCUS18507</name>
</gene>
<organism evidence="1 2">
    <name type="scientific">Cuscuta campestris</name>
    <dbReference type="NCBI Taxonomy" id="132261"/>
    <lineage>
        <taxon>Eukaryota</taxon>
        <taxon>Viridiplantae</taxon>
        <taxon>Streptophyta</taxon>
        <taxon>Embryophyta</taxon>
        <taxon>Tracheophyta</taxon>
        <taxon>Spermatophyta</taxon>
        <taxon>Magnoliopsida</taxon>
        <taxon>eudicotyledons</taxon>
        <taxon>Gunneridae</taxon>
        <taxon>Pentapetalae</taxon>
        <taxon>asterids</taxon>
        <taxon>lamiids</taxon>
        <taxon>Solanales</taxon>
        <taxon>Convolvulaceae</taxon>
        <taxon>Cuscuteae</taxon>
        <taxon>Cuscuta</taxon>
        <taxon>Cuscuta subgen. Grammica</taxon>
        <taxon>Cuscuta sect. Cleistogrammica</taxon>
    </lineage>
</organism>
<dbReference type="AlphaFoldDB" id="A0A484LJZ5"/>
<sequence>MALGDQSPPIKDDFGFIPLDNGHSFHKLRFCSIVPLTIQALPHLKFSIQEIASAVPRPIATSIANQNC</sequence>
<accession>A0A484LJZ5</accession>
<dbReference type="EMBL" id="OOIL02001568">
    <property type="protein sequence ID" value="VFQ76731.1"/>
    <property type="molecule type" value="Genomic_DNA"/>
</dbReference>